<dbReference type="Proteomes" id="UP000027265">
    <property type="component" value="Unassembled WGS sequence"/>
</dbReference>
<keyword evidence="1 3" id="KW-0732">Signal</keyword>
<feature type="signal peptide" evidence="3">
    <location>
        <begin position="1"/>
        <end position="22"/>
    </location>
</feature>
<dbReference type="SUPFAM" id="SSF48230">
    <property type="entry name" value="Chondroitin AC/alginate lyase"/>
    <property type="match status" value="1"/>
</dbReference>
<feature type="chain" id="PRO_5001647458" description="Alginate lyase domain-containing protein" evidence="3">
    <location>
        <begin position="23"/>
        <end position="468"/>
    </location>
</feature>
<sequence length="468" mass="51042">MLTLVLLGFFAAIFSAYSSVLAQGSVPAVTSYANDFVDPAYILEKSFPSSTHLANETIIQWAGELAAAGPWSVTSKPIAPPSGNKHDYLSWAPYLWPNCTAVGNHTALTPEQIWTTCPYITRDGLFNPDTVNLIPDNEAFQNMSDAVWFNSMAWVLTGDNQYSANAAKFINTWFLDPATAMNPNLNYAQVHRGPGVQNGSHTGLLDLKCMVKVVNAVLILRDGKSSDWTTQLDTAFVTWGNKYIPWLETNVLAIAEEDADNNHGTFFYNQLAAVQILVGNLTGAKLTLETYFTKQYLKQINSNGEQPLEAIRTRPYHYRAYNLAAMITNARLAHYLNYPVWNLTTSSGATIQTAANFAMTVVPFQNESSWSTLEELNPCVAAVAAVYGDPHGTYAAFLKKIEPAYPVEPYFLWNQPLSDLGYVSHVGGGSSNSSSDARAKSTGTSMQGRLGRGVGGVVGVFVSVSLLL</sequence>
<keyword evidence="2" id="KW-0456">Lyase</keyword>
<dbReference type="GO" id="GO:0042597">
    <property type="term" value="C:periplasmic space"/>
    <property type="evidence" value="ECO:0007669"/>
    <property type="project" value="InterPro"/>
</dbReference>
<evidence type="ECO:0000256" key="2">
    <source>
        <dbReference type="ARBA" id="ARBA00023239"/>
    </source>
</evidence>
<accession>A0A067PER2</accession>
<dbReference type="InterPro" id="IPR008929">
    <property type="entry name" value="Chondroitin_lyas"/>
</dbReference>
<dbReference type="Gene3D" id="1.50.10.100">
    <property type="entry name" value="Chondroitin AC/alginate lyase"/>
    <property type="match status" value="1"/>
</dbReference>
<dbReference type="STRING" id="933084.A0A067PER2"/>
<evidence type="ECO:0000256" key="1">
    <source>
        <dbReference type="ARBA" id="ARBA00022729"/>
    </source>
</evidence>
<protein>
    <recommendedName>
        <fullName evidence="4">Alginate lyase domain-containing protein</fullName>
    </recommendedName>
</protein>
<dbReference type="GO" id="GO:0016829">
    <property type="term" value="F:lyase activity"/>
    <property type="evidence" value="ECO:0007669"/>
    <property type="project" value="UniProtKB-KW"/>
</dbReference>
<dbReference type="Pfam" id="PF05426">
    <property type="entry name" value="Alginate_lyase"/>
    <property type="match status" value="1"/>
</dbReference>
<evidence type="ECO:0000313" key="5">
    <source>
        <dbReference type="EMBL" id="KDQ49492.1"/>
    </source>
</evidence>
<evidence type="ECO:0000259" key="4">
    <source>
        <dbReference type="Pfam" id="PF05426"/>
    </source>
</evidence>
<dbReference type="OrthoDB" id="63533at2759"/>
<dbReference type="EMBL" id="KL197782">
    <property type="protein sequence ID" value="KDQ49492.1"/>
    <property type="molecule type" value="Genomic_DNA"/>
</dbReference>
<dbReference type="AlphaFoldDB" id="A0A067PER2"/>
<gene>
    <name evidence="5" type="ORF">JAAARDRAFT_165561</name>
</gene>
<proteinExistence type="predicted"/>
<evidence type="ECO:0000313" key="6">
    <source>
        <dbReference type="Proteomes" id="UP000027265"/>
    </source>
</evidence>
<dbReference type="HOGENOM" id="CLU_031144_1_0_1"/>
<dbReference type="InParanoid" id="A0A067PER2"/>
<organism evidence="5 6">
    <name type="scientific">Jaapia argillacea MUCL 33604</name>
    <dbReference type="NCBI Taxonomy" id="933084"/>
    <lineage>
        <taxon>Eukaryota</taxon>
        <taxon>Fungi</taxon>
        <taxon>Dikarya</taxon>
        <taxon>Basidiomycota</taxon>
        <taxon>Agaricomycotina</taxon>
        <taxon>Agaricomycetes</taxon>
        <taxon>Agaricomycetidae</taxon>
        <taxon>Jaapiales</taxon>
        <taxon>Jaapiaceae</taxon>
        <taxon>Jaapia</taxon>
    </lineage>
</organism>
<evidence type="ECO:0000256" key="3">
    <source>
        <dbReference type="SAM" id="SignalP"/>
    </source>
</evidence>
<reference evidence="6" key="1">
    <citation type="journal article" date="2014" name="Proc. Natl. Acad. Sci. U.S.A.">
        <title>Extensive sampling of basidiomycete genomes demonstrates inadequacy of the white-rot/brown-rot paradigm for wood decay fungi.</title>
        <authorList>
            <person name="Riley R."/>
            <person name="Salamov A.A."/>
            <person name="Brown D.W."/>
            <person name="Nagy L.G."/>
            <person name="Floudas D."/>
            <person name="Held B.W."/>
            <person name="Levasseur A."/>
            <person name="Lombard V."/>
            <person name="Morin E."/>
            <person name="Otillar R."/>
            <person name="Lindquist E.A."/>
            <person name="Sun H."/>
            <person name="LaButti K.M."/>
            <person name="Schmutz J."/>
            <person name="Jabbour D."/>
            <person name="Luo H."/>
            <person name="Baker S.E."/>
            <person name="Pisabarro A.G."/>
            <person name="Walton J.D."/>
            <person name="Blanchette R.A."/>
            <person name="Henrissat B."/>
            <person name="Martin F."/>
            <person name="Cullen D."/>
            <person name="Hibbett D.S."/>
            <person name="Grigoriev I.V."/>
        </authorList>
    </citation>
    <scope>NUCLEOTIDE SEQUENCE [LARGE SCALE GENOMIC DNA]</scope>
    <source>
        <strain evidence="6">MUCL 33604</strain>
    </source>
</reference>
<name>A0A067PER2_9AGAM</name>
<dbReference type="InterPro" id="IPR008397">
    <property type="entry name" value="Alginate_lyase_dom"/>
</dbReference>
<feature type="domain" description="Alginate lyase" evidence="4">
    <location>
        <begin position="72"/>
        <end position="362"/>
    </location>
</feature>
<keyword evidence="6" id="KW-1185">Reference proteome</keyword>